<dbReference type="EMBL" id="FJUY01000009">
    <property type="protein sequence ID" value="CZT20498.1"/>
    <property type="molecule type" value="Genomic_DNA"/>
</dbReference>
<name>A0A2D3UYG6_9PEZI</name>
<protein>
    <recommendedName>
        <fullName evidence="3">SnoaL-like domain-containing protein</fullName>
    </recommendedName>
</protein>
<evidence type="ECO:0008006" key="3">
    <source>
        <dbReference type="Google" id="ProtNLM"/>
    </source>
</evidence>
<dbReference type="AlphaFoldDB" id="A0A2D3UYG6"/>
<dbReference type="Proteomes" id="UP000225277">
    <property type="component" value="Unassembled WGS sequence"/>
</dbReference>
<evidence type="ECO:0000313" key="1">
    <source>
        <dbReference type="EMBL" id="CZT20498.1"/>
    </source>
</evidence>
<dbReference type="RefSeq" id="XP_023627387.1">
    <property type="nucleotide sequence ID" value="XM_023771619.1"/>
</dbReference>
<dbReference type="OrthoDB" id="3632853at2759"/>
<keyword evidence="2" id="KW-1185">Reference proteome</keyword>
<gene>
    <name evidence="1" type="ORF">RCC_06358</name>
</gene>
<organism evidence="1 2">
    <name type="scientific">Ramularia collo-cygni</name>
    <dbReference type="NCBI Taxonomy" id="112498"/>
    <lineage>
        <taxon>Eukaryota</taxon>
        <taxon>Fungi</taxon>
        <taxon>Dikarya</taxon>
        <taxon>Ascomycota</taxon>
        <taxon>Pezizomycotina</taxon>
        <taxon>Dothideomycetes</taxon>
        <taxon>Dothideomycetidae</taxon>
        <taxon>Mycosphaerellales</taxon>
        <taxon>Mycosphaerellaceae</taxon>
        <taxon>Ramularia</taxon>
    </lineage>
</organism>
<accession>A0A2D3UYG6</accession>
<sequence length="150" mass="16643">MATSLEILRPSPSPVKELNPVGTLARDLEDRSSTLIKLIALQDWEHPDIERYLDPASLANQSRKSSSRARKACCDRSTIAGIGPELKILSVSTEVEEDEGQASVWMLLSLPRDVHGLVREIITIMQWRIDAGRWKCYEQTAPQAGSGFGI</sequence>
<evidence type="ECO:0000313" key="2">
    <source>
        <dbReference type="Proteomes" id="UP000225277"/>
    </source>
</evidence>
<proteinExistence type="predicted"/>
<reference evidence="1 2" key="1">
    <citation type="submission" date="2016-03" db="EMBL/GenBank/DDBJ databases">
        <authorList>
            <person name="Ploux O."/>
        </authorList>
    </citation>
    <scope>NUCLEOTIDE SEQUENCE [LARGE SCALE GENOMIC DNA]</scope>
    <source>
        <strain evidence="1 2">URUG2</strain>
    </source>
</reference>
<dbReference type="GeneID" id="35601495"/>